<dbReference type="AlphaFoldDB" id="A0A9D1HFY4"/>
<name>A0A9D1HFY4_9FIRM</name>
<proteinExistence type="predicted"/>
<gene>
    <name evidence="1" type="ORF">IAB63_05830</name>
</gene>
<dbReference type="Proteomes" id="UP000824164">
    <property type="component" value="Unassembled WGS sequence"/>
</dbReference>
<dbReference type="EMBL" id="DVLT01000038">
    <property type="protein sequence ID" value="HIU02755.1"/>
    <property type="molecule type" value="Genomic_DNA"/>
</dbReference>
<evidence type="ECO:0000313" key="2">
    <source>
        <dbReference type="Proteomes" id="UP000824164"/>
    </source>
</evidence>
<evidence type="ECO:0000313" key="1">
    <source>
        <dbReference type="EMBL" id="HIU02755.1"/>
    </source>
</evidence>
<comment type="caution">
    <text evidence="1">The sequence shown here is derived from an EMBL/GenBank/DDBJ whole genome shotgun (WGS) entry which is preliminary data.</text>
</comment>
<sequence>MGENLPQDPVMLLSFVNLKLRDECPSLADFCKSYDIAEDTIKSRLAAIDYEYQPENNQFV</sequence>
<dbReference type="Pfam" id="PF14056">
    <property type="entry name" value="DUF4250"/>
    <property type="match status" value="1"/>
</dbReference>
<protein>
    <submittedName>
        <fullName evidence="1">DUF4250 domain-containing protein</fullName>
    </submittedName>
</protein>
<reference evidence="1" key="2">
    <citation type="journal article" date="2021" name="PeerJ">
        <title>Extensive microbial diversity within the chicken gut microbiome revealed by metagenomics and culture.</title>
        <authorList>
            <person name="Gilroy R."/>
            <person name="Ravi A."/>
            <person name="Getino M."/>
            <person name="Pursley I."/>
            <person name="Horton D.L."/>
            <person name="Alikhan N.F."/>
            <person name="Baker D."/>
            <person name="Gharbi K."/>
            <person name="Hall N."/>
            <person name="Watson M."/>
            <person name="Adriaenssens E.M."/>
            <person name="Foster-Nyarko E."/>
            <person name="Jarju S."/>
            <person name="Secka A."/>
            <person name="Antonio M."/>
            <person name="Oren A."/>
            <person name="Chaudhuri R.R."/>
            <person name="La Ragione R."/>
            <person name="Hildebrand F."/>
            <person name="Pallen M.J."/>
        </authorList>
    </citation>
    <scope>NUCLEOTIDE SEQUENCE</scope>
    <source>
        <strain evidence="1">CHK187-14744</strain>
    </source>
</reference>
<organism evidence="1 2">
    <name type="scientific">Candidatus Onthocola gallistercoris</name>
    <dbReference type="NCBI Taxonomy" id="2840876"/>
    <lineage>
        <taxon>Bacteria</taxon>
        <taxon>Bacillati</taxon>
        <taxon>Bacillota</taxon>
        <taxon>Bacilli</taxon>
        <taxon>Candidatus Onthocola</taxon>
    </lineage>
</organism>
<dbReference type="InterPro" id="IPR025346">
    <property type="entry name" value="DUF4250"/>
</dbReference>
<reference evidence="1" key="1">
    <citation type="submission" date="2020-10" db="EMBL/GenBank/DDBJ databases">
        <authorList>
            <person name="Gilroy R."/>
        </authorList>
    </citation>
    <scope>NUCLEOTIDE SEQUENCE</scope>
    <source>
        <strain evidence="1">CHK187-14744</strain>
    </source>
</reference>
<accession>A0A9D1HFY4</accession>